<feature type="region of interest" description="Disordered" evidence="1">
    <location>
        <begin position="306"/>
        <end position="344"/>
    </location>
</feature>
<dbReference type="InterPro" id="IPR017964">
    <property type="entry name" value="DNA-dir_DNA_pol_B_CS"/>
</dbReference>
<comment type="caution">
    <text evidence="2">The sequence shown here is derived from an EMBL/GenBank/DDBJ whole genome shotgun (WGS) entry which is preliminary data.</text>
</comment>
<organism evidence="2 3">
    <name type="scientific">Penicillium capsulatum</name>
    <dbReference type="NCBI Taxonomy" id="69766"/>
    <lineage>
        <taxon>Eukaryota</taxon>
        <taxon>Fungi</taxon>
        <taxon>Dikarya</taxon>
        <taxon>Ascomycota</taxon>
        <taxon>Pezizomycotina</taxon>
        <taxon>Eurotiomycetes</taxon>
        <taxon>Eurotiomycetidae</taxon>
        <taxon>Eurotiales</taxon>
        <taxon>Aspergillaceae</taxon>
        <taxon>Penicillium</taxon>
    </lineage>
</organism>
<evidence type="ECO:0000313" key="3">
    <source>
        <dbReference type="Proteomes" id="UP001146351"/>
    </source>
</evidence>
<dbReference type="EMBL" id="JAPQKO010000006">
    <property type="protein sequence ID" value="KAJ5155391.1"/>
    <property type="molecule type" value="Genomic_DNA"/>
</dbReference>
<evidence type="ECO:0000313" key="2">
    <source>
        <dbReference type="EMBL" id="KAJ5155391.1"/>
    </source>
</evidence>
<gene>
    <name evidence="2" type="ORF">N7492_008194</name>
</gene>
<evidence type="ECO:0000256" key="1">
    <source>
        <dbReference type="SAM" id="MobiDB-lite"/>
    </source>
</evidence>
<dbReference type="GO" id="GO:0000166">
    <property type="term" value="F:nucleotide binding"/>
    <property type="evidence" value="ECO:0007669"/>
    <property type="project" value="InterPro"/>
</dbReference>
<proteinExistence type="predicted"/>
<dbReference type="GO" id="GO:0003676">
    <property type="term" value="F:nucleic acid binding"/>
    <property type="evidence" value="ECO:0007669"/>
    <property type="project" value="InterPro"/>
</dbReference>
<reference evidence="2" key="2">
    <citation type="journal article" date="2023" name="IMA Fungus">
        <title>Comparative genomic study of the Penicillium genus elucidates a diverse pangenome and 15 lateral gene transfer events.</title>
        <authorList>
            <person name="Petersen C."/>
            <person name="Sorensen T."/>
            <person name="Nielsen M.R."/>
            <person name="Sondergaard T.E."/>
            <person name="Sorensen J.L."/>
            <person name="Fitzpatrick D.A."/>
            <person name="Frisvad J.C."/>
            <person name="Nielsen K.L."/>
        </authorList>
    </citation>
    <scope>NUCLEOTIDE SEQUENCE</scope>
    <source>
        <strain evidence="2">IBT 21917</strain>
    </source>
</reference>
<name>A0A9W9HT10_9EURO</name>
<dbReference type="AlphaFoldDB" id="A0A9W9HT10"/>
<dbReference type="PROSITE" id="PS00116">
    <property type="entry name" value="DNA_POLYMERASE_B"/>
    <property type="match status" value="1"/>
</dbReference>
<sequence>MESQRQTIQDLRKNVTRLCAAVGNYTDGYYSPGRLMDLAIEISDASDKLLDAHLVPVERLVEEDVEKIFPMLSYTHSKRIWKLYEHVPIGVSTTNSFLGKMLYGAQFSAFFNELFAVMNERLPQKLFFEYYQEIQNETSSLRGHDCIIYGTPRCTVYSGTRYNPTQHLLVMEDARSDITYAAKSRMIVTLMAMAQARLRNRGTHLPMYSLLVNMKDSHFCLYRLDGAGKWSFKVLTSTVMASENNAIEGVYLLASILKEASELAYHEKMTNVRAVDLFPANDERSTGDQEGVARIKKKVEELVKEFSDTEDDTNDTSTVKVNSSAVTDYGDTDSTHTEETLSDSDDETIVHHHGSQWEVVEPAIDPIPEW</sequence>
<keyword evidence="3" id="KW-1185">Reference proteome</keyword>
<accession>A0A9W9HT10</accession>
<reference evidence="2" key="1">
    <citation type="submission" date="2022-11" db="EMBL/GenBank/DDBJ databases">
        <authorList>
            <person name="Petersen C."/>
        </authorList>
    </citation>
    <scope>NUCLEOTIDE SEQUENCE</scope>
    <source>
        <strain evidence="2">IBT 21917</strain>
    </source>
</reference>
<dbReference type="Proteomes" id="UP001146351">
    <property type="component" value="Unassembled WGS sequence"/>
</dbReference>
<protein>
    <submittedName>
        <fullName evidence="2">Uncharacterized protein</fullName>
    </submittedName>
</protein>